<dbReference type="Pfam" id="PF00023">
    <property type="entry name" value="Ank"/>
    <property type="match status" value="1"/>
</dbReference>
<feature type="repeat" description="ANK" evidence="3">
    <location>
        <begin position="202"/>
        <end position="234"/>
    </location>
</feature>
<feature type="chain" id="PRO_5045177647" evidence="5">
    <location>
        <begin position="19"/>
        <end position="595"/>
    </location>
</feature>
<evidence type="ECO:0000256" key="4">
    <source>
        <dbReference type="SAM" id="MobiDB-lite"/>
    </source>
</evidence>
<dbReference type="PROSITE" id="PS50088">
    <property type="entry name" value="ANK_REPEAT"/>
    <property type="match status" value="1"/>
</dbReference>
<organism evidence="6 7">
    <name type="scientific">Roseateles paludis</name>
    <dbReference type="NCBI Taxonomy" id="3145238"/>
    <lineage>
        <taxon>Bacteria</taxon>
        <taxon>Pseudomonadati</taxon>
        <taxon>Pseudomonadota</taxon>
        <taxon>Betaproteobacteria</taxon>
        <taxon>Burkholderiales</taxon>
        <taxon>Sphaerotilaceae</taxon>
        <taxon>Roseateles</taxon>
    </lineage>
</organism>
<gene>
    <name evidence="6" type="ORF">ABDJ85_07325</name>
</gene>
<feature type="compositionally biased region" description="Low complexity" evidence="4">
    <location>
        <begin position="573"/>
        <end position="595"/>
    </location>
</feature>
<comment type="caution">
    <text evidence="6">The sequence shown here is derived from an EMBL/GenBank/DDBJ whole genome shotgun (WGS) entry which is preliminary data.</text>
</comment>
<keyword evidence="2 3" id="KW-0040">ANK repeat</keyword>
<keyword evidence="1" id="KW-0677">Repeat</keyword>
<evidence type="ECO:0000256" key="1">
    <source>
        <dbReference type="ARBA" id="ARBA00022737"/>
    </source>
</evidence>
<sequence>MHKLLPALFALLTAAASAQTPDKVDASTWTAEDWRLMRLAVSSSTGFYSYQYIVADFSTLAAAEHAVRVGALNASTAPARKERRARFLTDIEPALRPWMVRLARPGDISLPFARKQADGSASWSVVQLKQRGERGPTPMGNDFNREVLRWVQLGLLPSPKDAAAMAAVQAHLLWRARLGGPNAGKTLAEVPAEVPVNIDAEDGLSPLTMAVVIADVTGRHEALEALLRRGADPNHCAPAGCPLQVALASPKVDVALTSVERLLAAGAKPDQQDPRVRDELPTALAMAAFRGHRHALDTLLAAGARLDAAPGARISAIEAAAMGGQLALVEHLAARGASLLPSPALSQTARPGGVVDAAGGERAADIRAWAEPRMLQAAAQSPRYAVELGIEQDGKALKPSPAGEWQLAPRPFQLVVRFPGGGERVMVAASLDADWLAQLNARDLRSPAFRPFASGALPDADRSKPETADLLVMRSCPPASPHCEGGYNVFDGDPSERQDFHERRQGTAPALVRDVERLLDTSAEPIGEPVPVAQLVGRTLHLAVGVPLNLGGPDGQSQRMPQQQLLHLKFVEPAPLKPSASKKAAPATPKPKAAN</sequence>
<evidence type="ECO:0000256" key="5">
    <source>
        <dbReference type="SAM" id="SignalP"/>
    </source>
</evidence>
<evidence type="ECO:0000256" key="2">
    <source>
        <dbReference type="ARBA" id="ARBA00023043"/>
    </source>
</evidence>
<keyword evidence="5" id="KW-0732">Signal</keyword>
<proteinExistence type="predicted"/>
<feature type="region of interest" description="Disordered" evidence="4">
    <location>
        <begin position="572"/>
        <end position="595"/>
    </location>
</feature>
<protein>
    <submittedName>
        <fullName evidence="6">Ankyrin repeat domain-containing protein</fullName>
    </submittedName>
</protein>
<dbReference type="SUPFAM" id="SSF48403">
    <property type="entry name" value="Ankyrin repeat"/>
    <property type="match status" value="1"/>
</dbReference>
<dbReference type="InterPro" id="IPR002110">
    <property type="entry name" value="Ankyrin_rpt"/>
</dbReference>
<evidence type="ECO:0000313" key="7">
    <source>
        <dbReference type="Proteomes" id="UP001495147"/>
    </source>
</evidence>
<dbReference type="InterPro" id="IPR036770">
    <property type="entry name" value="Ankyrin_rpt-contain_sf"/>
</dbReference>
<dbReference type="RefSeq" id="WP_347704116.1">
    <property type="nucleotide sequence ID" value="NZ_JBDPZD010000002.1"/>
</dbReference>
<keyword evidence="7" id="KW-1185">Reference proteome</keyword>
<dbReference type="SMART" id="SM00248">
    <property type="entry name" value="ANK"/>
    <property type="match status" value="3"/>
</dbReference>
<dbReference type="EMBL" id="JBDPZD010000002">
    <property type="protein sequence ID" value="MEO3691275.1"/>
    <property type="molecule type" value="Genomic_DNA"/>
</dbReference>
<evidence type="ECO:0000256" key="3">
    <source>
        <dbReference type="PROSITE-ProRule" id="PRU00023"/>
    </source>
</evidence>
<dbReference type="Proteomes" id="UP001495147">
    <property type="component" value="Unassembled WGS sequence"/>
</dbReference>
<feature type="signal peptide" evidence="5">
    <location>
        <begin position="1"/>
        <end position="18"/>
    </location>
</feature>
<accession>A0ABV0G0N5</accession>
<name>A0ABV0G0N5_9BURK</name>
<dbReference type="Gene3D" id="1.25.40.20">
    <property type="entry name" value="Ankyrin repeat-containing domain"/>
    <property type="match status" value="1"/>
</dbReference>
<dbReference type="PANTHER" id="PTHR24198">
    <property type="entry name" value="ANKYRIN REPEAT AND PROTEIN KINASE DOMAIN-CONTAINING PROTEIN"/>
    <property type="match status" value="1"/>
</dbReference>
<reference evidence="6 7" key="1">
    <citation type="submission" date="2024-05" db="EMBL/GenBank/DDBJ databases">
        <title>Roseateles sp. DJS-2-20 16S ribosomal RNA gene Genome sequencing and assembly.</title>
        <authorList>
            <person name="Woo H."/>
        </authorList>
    </citation>
    <scope>NUCLEOTIDE SEQUENCE [LARGE SCALE GENOMIC DNA]</scope>
    <source>
        <strain evidence="6 7">DJS-2-20</strain>
    </source>
</reference>
<dbReference type="PANTHER" id="PTHR24198:SF165">
    <property type="entry name" value="ANKYRIN REPEAT-CONTAINING PROTEIN-RELATED"/>
    <property type="match status" value="1"/>
</dbReference>
<evidence type="ECO:0000313" key="6">
    <source>
        <dbReference type="EMBL" id="MEO3691275.1"/>
    </source>
</evidence>